<dbReference type="InterPro" id="IPR050704">
    <property type="entry name" value="Peptidase_C85-like"/>
</dbReference>
<dbReference type="FunFam" id="3.90.70.80:FF:000001">
    <property type="entry name" value="OTU domain-containing protein"/>
    <property type="match status" value="1"/>
</dbReference>
<evidence type="ECO:0000256" key="1">
    <source>
        <dbReference type="ARBA" id="ARBA00010407"/>
    </source>
</evidence>
<keyword evidence="2" id="KW-0833">Ubl conjugation pathway</keyword>
<dbReference type="InterPro" id="IPR038765">
    <property type="entry name" value="Papain-like_cys_pep_sf"/>
</dbReference>
<proteinExistence type="inferred from homology"/>
<evidence type="ECO:0000256" key="4">
    <source>
        <dbReference type="SAM" id="MobiDB-lite"/>
    </source>
</evidence>
<keyword evidence="7" id="KW-1185">Reference proteome</keyword>
<gene>
    <name evidence="6" type="ORF">HYH03_008927</name>
</gene>
<dbReference type="Gene3D" id="3.90.70.80">
    <property type="match status" value="1"/>
</dbReference>
<evidence type="ECO:0000313" key="6">
    <source>
        <dbReference type="EMBL" id="KAG2492762.1"/>
    </source>
</evidence>
<name>A0A836BY97_9CHLO</name>
<feature type="region of interest" description="Disordered" evidence="4">
    <location>
        <begin position="54"/>
        <end position="159"/>
    </location>
</feature>
<dbReference type="Pfam" id="PF02338">
    <property type="entry name" value="OTU"/>
    <property type="match status" value="1"/>
</dbReference>
<dbReference type="PANTHER" id="PTHR12419">
    <property type="entry name" value="OTU DOMAIN CONTAINING PROTEIN"/>
    <property type="match status" value="1"/>
</dbReference>
<dbReference type="AlphaFoldDB" id="A0A836BY97"/>
<dbReference type="InterPro" id="IPR003323">
    <property type="entry name" value="OTU_dom"/>
</dbReference>
<organism evidence="6 7">
    <name type="scientific">Edaphochlamys debaryana</name>
    <dbReference type="NCBI Taxonomy" id="47281"/>
    <lineage>
        <taxon>Eukaryota</taxon>
        <taxon>Viridiplantae</taxon>
        <taxon>Chlorophyta</taxon>
        <taxon>core chlorophytes</taxon>
        <taxon>Chlorophyceae</taxon>
        <taxon>CS clade</taxon>
        <taxon>Chlamydomonadales</taxon>
        <taxon>Chlamydomonadales incertae sedis</taxon>
        <taxon>Edaphochlamys</taxon>
    </lineage>
</organism>
<dbReference type="SUPFAM" id="SSF54001">
    <property type="entry name" value="Cysteine proteinases"/>
    <property type="match status" value="1"/>
</dbReference>
<evidence type="ECO:0000259" key="5">
    <source>
        <dbReference type="PROSITE" id="PS50802"/>
    </source>
</evidence>
<dbReference type="GO" id="GO:0004843">
    <property type="term" value="F:cysteine-type deubiquitinase activity"/>
    <property type="evidence" value="ECO:0007669"/>
    <property type="project" value="TreeGrafter"/>
</dbReference>
<keyword evidence="3" id="KW-0378">Hydrolase</keyword>
<feature type="compositionally biased region" description="Low complexity" evidence="4">
    <location>
        <begin position="146"/>
        <end position="156"/>
    </location>
</feature>
<comment type="similarity">
    <text evidence="1">Belongs to the peptidase C85 family.</text>
</comment>
<dbReference type="OrthoDB" id="415023at2759"/>
<protein>
    <recommendedName>
        <fullName evidence="5">OTU domain-containing protein</fullName>
    </recommendedName>
</protein>
<comment type="caution">
    <text evidence="6">The sequence shown here is derived from an EMBL/GenBank/DDBJ whole genome shotgun (WGS) entry which is preliminary data.</text>
</comment>
<dbReference type="EMBL" id="JAEHOE010000042">
    <property type="protein sequence ID" value="KAG2492762.1"/>
    <property type="molecule type" value="Genomic_DNA"/>
</dbReference>
<dbReference type="PROSITE" id="PS50802">
    <property type="entry name" value="OTU"/>
    <property type="match status" value="1"/>
</dbReference>
<evidence type="ECO:0000256" key="2">
    <source>
        <dbReference type="ARBA" id="ARBA00022786"/>
    </source>
</evidence>
<accession>A0A836BY97</accession>
<reference evidence="6" key="1">
    <citation type="journal article" date="2020" name="bioRxiv">
        <title>Comparative genomics of Chlamydomonas.</title>
        <authorList>
            <person name="Craig R.J."/>
            <person name="Hasan A.R."/>
            <person name="Ness R.W."/>
            <person name="Keightley P.D."/>
        </authorList>
    </citation>
    <scope>NUCLEOTIDE SEQUENCE</scope>
    <source>
        <strain evidence="6">CCAP 11/70</strain>
    </source>
</reference>
<evidence type="ECO:0000256" key="3">
    <source>
        <dbReference type="ARBA" id="ARBA00022801"/>
    </source>
</evidence>
<sequence>MTTTYRAAFGNPSAHQPVVESLAASGKSKLPSKPDTSCDSAIARAIMEEELYGRYQESERKSPTSPTGIHIGFKDTFDNPVSQAGPSKAAAPAGPARPGGQAGPGPGPGGPSKGPVQALKAQAGHRRAASEGSGSAPSPSAPRAPPTGSARSSRPGTPVDDAALARQLQRVELAAVEDATGAHANLLFPGLLSEPSCHELQLGRTLSRAPSIRISPHVLAASQFPTEPVVSADRQRLLQTLKVYDLAERQVAGDGNCQFRALSDQLYGNPDHHAAVRSAVVSQLRRNAEAYKGYVPQEYGAYCTGMAKSSTWGDHVTLQAAADTYGMKITVVTSFEKCPVINIEPARQTSGRTLFLSFWAEVHYNSIYPGKEAPPLGATSAGALPPPTKPTKVLGSKVLGRVVDELSGRQR</sequence>
<dbReference type="Proteomes" id="UP000612055">
    <property type="component" value="Unassembled WGS sequence"/>
</dbReference>
<feature type="compositionally biased region" description="Low complexity" evidence="4">
    <location>
        <begin position="83"/>
        <end position="99"/>
    </location>
</feature>
<dbReference type="PANTHER" id="PTHR12419:SF111">
    <property type="entry name" value="OVARIAN TUMOR DOMAIN-CONTAINING DEUBIQUITINATING ENZYME 9"/>
    <property type="match status" value="1"/>
</dbReference>
<dbReference type="GO" id="GO:0016579">
    <property type="term" value="P:protein deubiquitination"/>
    <property type="evidence" value="ECO:0007669"/>
    <property type="project" value="TreeGrafter"/>
</dbReference>
<dbReference type="CDD" id="cd22751">
    <property type="entry name" value="OTU_plant_OTU9-like"/>
    <property type="match status" value="1"/>
</dbReference>
<evidence type="ECO:0000313" key="7">
    <source>
        <dbReference type="Proteomes" id="UP000612055"/>
    </source>
</evidence>
<feature type="domain" description="OTU" evidence="5">
    <location>
        <begin position="246"/>
        <end position="370"/>
    </location>
</feature>